<evidence type="ECO:0000313" key="3">
    <source>
        <dbReference type="EMBL" id="TNY22231.1"/>
    </source>
</evidence>
<keyword evidence="3" id="KW-0378">Hydrolase</keyword>
<evidence type="ECO:0000259" key="2">
    <source>
        <dbReference type="Pfam" id="PF03372"/>
    </source>
</evidence>
<feature type="region of interest" description="Disordered" evidence="1">
    <location>
        <begin position="1"/>
        <end position="21"/>
    </location>
</feature>
<keyword evidence="3" id="KW-0269">Exonuclease</keyword>
<dbReference type="GO" id="GO:0004519">
    <property type="term" value="F:endonuclease activity"/>
    <property type="evidence" value="ECO:0007669"/>
    <property type="project" value="UniProtKB-KW"/>
</dbReference>
<dbReference type="Pfam" id="PF03372">
    <property type="entry name" value="Exo_endo_phos"/>
    <property type="match status" value="1"/>
</dbReference>
<keyword evidence="4" id="KW-1185">Reference proteome</keyword>
<dbReference type="EMBL" id="SOZI01000029">
    <property type="protein sequence ID" value="TNY22231.1"/>
    <property type="molecule type" value="Genomic_DNA"/>
</dbReference>
<dbReference type="Proteomes" id="UP000311382">
    <property type="component" value="Unassembled WGS sequence"/>
</dbReference>
<dbReference type="InterPro" id="IPR036691">
    <property type="entry name" value="Endo/exonu/phosph_ase_sf"/>
</dbReference>
<feature type="domain" description="Endonuclease/exonuclease/phosphatase" evidence="2">
    <location>
        <begin position="29"/>
        <end position="356"/>
    </location>
</feature>
<organism evidence="3 4">
    <name type="scientific">Rhodotorula diobovata</name>
    <dbReference type="NCBI Taxonomy" id="5288"/>
    <lineage>
        <taxon>Eukaryota</taxon>
        <taxon>Fungi</taxon>
        <taxon>Dikarya</taxon>
        <taxon>Basidiomycota</taxon>
        <taxon>Pucciniomycotina</taxon>
        <taxon>Microbotryomycetes</taxon>
        <taxon>Sporidiobolales</taxon>
        <taxon>Sporidiobolaceae</taxon>
        <taxon>Rhodotorula</taxon>
    </lineage>
</organism>
<comment type="caution">
    <text evidence="3">The sequence shown here is derived from an EMBL/GenBank/DDBJ whole genome shotgun (WGS) entry which is preliminary data.</text>
</comment>
<dbReference type="Gene3D" id="3.60.10.10">
    <property type="entry name" value="Endonuclease/exonuclease/phosphatase"/>
    <property type="match status" value="1"/>
</dbReference>
<proteinExistence type="predicted"/>
<dbReference type="GO" id="GO:0000175">
    <property type="term" value="F:3'-5'-RNA exonuclease activity"/>
    <property type="evidence" value="ECO:0007669"/>
    <property type="project" value="TreeGrafter"/>
</dbReference>
<dbReference type="PANTHER" id="PTHR12121">
    <property type="entry name" value="CARBON CATABOLITE REPRESSOR PROTEIN 4"/>
    <property type="match status" value="1"/>
</dbReference>
<dbReference type="AlphaFoldDB" id="A0A5C5G2L3"/>
<sequence>PPARRWLTPAARVGPRQRRGRSSSTVSVMTYNILCDKYATSERYGYTSAAALDWDYRKQRILGELLKHKPDIICLQEVDAEQFETFFLPRLSEHGYDGVHYRKSRAWGVPDQEKRQVDGCATFFNSDSFALVRHHVVEFSRVALQRFDRDKTDHLLDRVVSKDNVGVLTLLENRRTGERLIVAQTHIHWNPLFCDVKLVQVALLMEELAKVADGFAREPPRTVGLAKGLRAPRYVCGVEVATIVCGDLNSTPDSAVYEVLLEGRVAADHPELRGYSYGRDFFTHPYELKSAHMHVEDDNQRGELPFTTFTPDFTDTIDYIWYSAPTLAVRGVLGEVDGQYAASRCGFPDAHFPSDHIPLVAEFGFR</sequence>
<dbReference type="SUPFAM" id="SSF56219">
    <property type="entry name" value="DNase I-like"/>
    <property type="match status" value="1"/>
</dbReference>
<accession>A0A5C5G2L3</accession>
<dbReference type="PANTHER" id="PTHR12121:SF100">
    <property type="entry name" value="POLY(A)-SPECIFIC RIBONUCLEASE"/>
    <property type="match status" value="1"/>
</dbReference>
<dbReference type="InterPro" id="IPR050410">
    <property type="entry name" value="CCR4/nocturin_mRNA_transcr"/>
</dbReference>
<evidence type="ECO:0000313" key="4">
    <source>
        <dbReference type="Proteomes" id="UP000311382"/>
    </source>
</evidence>
<keyword evidence="3" id="KW-0540">Nuclease</keyword>
<reference evidence="3 4" key="1">
    <citation type="submission" date="2019-03" db="EMBL/GenBank/DDBJ databases">
        <title>Rhodosporidium diobovatum UCD-FST 08-225 genome sequencing, assembly, and annotation.</title>
        <authorList>
            <person name="Fakankun I.U."/>
            <person name="Fristensky B."/>
            <person name="Levin D.B."/>
        </authorList>
    </citation>
    <scope>NUCLEOTIDE SEQUENCE [LARGE SCALE GENOMIC DNA]</scope>
    <source>
        <strain evidence="3 4">UCD-FST 08-225</strain>
    </source>
</reference>
<keyword evidence="3" id="KW-0255">Endonuclease</keyword>
<dbReference type="InterPro" id="IPR005135">
    <property type="entry name" value="Endo/exonuclease/phosphatase"/>
</dbReference>
<dbReference type="STRING" id="5288.A0A5C5G2L3"/>
<gene>
    <name evidence="3" type="ORF">DMC30DRAFT_349365</name>
</gene>
<protein>
    <submittedName>
        <fullName evidence="3">Endonuclease/exonuclease/phosphatase</fullName>
    </submittedName>
</protein>
<feature type="non-terminal residue" evidence="3">
    <location>
        <position position="1"/>
    </location>
</feature>
<evidence type="ECO:0000256" key="1">
    <source>
        <dbReference type="SAM" id="MobiDB-lite"/>
    </source>
</evidence>
<dbReference type="OrthoDB" id="428734at2759"/>
<name>A0A5C5G2L3_9BASI</name>
<dbReference type="CDD" id="cd09097">
    <property type="entry name" value="Deadenylase_CCR4"/>
    <property type="match status" value="1"/>
</dbReference>